<dbReference type="AlphaFoldDB" id="A0A7W9SSY7"/>
<name>A0A7W9SSY7_ARMRO</name>
<comment type="caution">
    <text evidence="1">The sequence shown here is derived from an EMBL/GenBank/DDBJ whole genome shotgun (WGS) entry which is preliminary data.</text>
</comment>
<organism evidence="1 2">
    <name type="scientific">Armatimonas rosea</name>
    <dbReference type="NCBI Taxonomy" id="685828"/>
    <lineage>
        <taxon>Bacteria</taxon>
        <taxon>Bacillati</taxon>
        <taxon>Armatimonadota</taxon>
        <taxon>Armatimonadia</taxon>
        <taxon>Armatimonadales</taxon>
        <taxon>Armatimonadaceae</taxon>
        <taxon>Armatimonas</taxon>
    </lineage>
</organism>
<gene>
    <name evidence="1" type="ORF">HNQ39_004116</name>
</gene>
<evidence type="ECO:0000313" key="1">
    <source>
        <dbReference type="EMBL" id="MBB6052295.1"/>
    </source>
</evidence>
<dbReference type="RefSeq" id="WP_184201078.1">
    <property type="nucleotide sequence ID" value="NZ_JACHGW010000004.1"/>
</dbReference>
<dbReference type="EMBL" id="JACHGW010000004">
    <property type="protein sequence ID" value="MBB6052295.1"/>
    <property type="molecule type" value="Genomic_DNA"/>
</dbReference>
<dbReference type="Proteomes" id="UP000520814">
    <property type="component" value="Unassembled WGS sequence"/>
</dbReference>
<evidence type="ECO:0000313" key="2">
    <source>
        <dbReference type="Proteomes" id="UP000520814"/>
    </source>
</evidence>
<protein>
    <submittedName>
        <fullName evidence="1">Uncharacterized protein</fullName>
    </submittedName>
</protein>
<proteinExistence type="predicted"/>
<reference evidence="1 2" key="1">
    <citation type="submission" date="2020-08" db="EMBL/GenBank/DDBJ databases">
        <title>Genomic Encyclopedia of Type Strains, Phase IV (KMG-IV): sequencing the most valuable type-strain genomes for metagenomic binning, comparative biology and taxonomic classification.</title>
        <authorList>
            <person name="Goeker M."/>
        </authorList>
    </citation>
    <scope>NUCLEOTIDE SEQUENCE [LARGE SCALE GENOMIC DNA]</scope>
    <source>
        <strain evidence="1 2">DSM 23562</strain>
    </source>
</reference>
<sequence length="73" mass="7687">MTQGARVSVLGGVLLPGLARPRAAFVGNSVVVVSAFSHQPPGKQVAETNKELSRVMEGVFAELLRRAKDASVQ</sequence>
<accession>A0A7W9SSY7</accession>
<keyword evidence="2" id="KW-1185">Reference proteome</keyword>